<dbReference type="Proteomes" id="UP000053617">
    <property type="component" value="Unassembled WGS sequence"/>
</dbReference>
<evidence type="ECO:0000313" key="2">
    <source>
        <dbReference type="Proteomes" id="UP000053617"/>
    </source>
</evidence>
<keyword evidence="2" id="KW-1185">Reference proteome</keyword>
<protein>
    <submittedName>
        <fullName evidence="1">Uncharacterized protein</fullName>
    </submittedName>
</protein>
<dbReference type="VEuPathDB" id="FungiDB:Z518_02734"/>
<dbReference type="OrthoDB" id="4114426at2759"/>
<gene>
    <name evidence="1" type="ORF">Z518_02734</name>
</gene>
<dbReference type="AlphaFoldDB" id="A0A0D2IQA6"/>
<dbReference type="HOGENOM" id="CLU_178678_0_0_1"/>
<reference evidence="1 2" key="1">
    <citation type="submission" date="2015-01" db="EMBL/GenBank/DDBJ databases">
        <title>The Genome Sequence of Rhinocladiella mackenzie CBS 650.93.</title>
        <authorList>
            <consortium name="The Broad Institute Genomics Platform"/>
            <person name="Cuomo C."/>
            <person name="de Hoog S."/>
            <person name="Gorbushina A."/>
            <person name="Stielow B."/>
            <person name="Teixiera M."/>
            <person name="Abouelleil A."/>
            <person name="Chapman S.B."/>
            <person name="Priest M."/>
            <person name="Young S.K."/>
            <person name="Wortman J."/>
            <person name="Nusbaum C."/>
            <person name="Birren B."/>
        </authorList>
    </citation>
    <scope>NUCLEOTIDE SEQUENCE [LARGE SCALE GENOMIC DNA]</scope>
    <source>
        <strain evidence="1 2">CBS 650.93</strain>
    </source>
</reference>
<organism evidence="1 2">
    <name type="scientific">Rhinocladiella mackenziei CBS 650.93</name>
    <dbReference type="NCBI Taxonomy" id="1442369"/>
    <lineage>
        <taxon>Eukaryota</taxon>
        <taxon>Fungi</taxon>
        <taxon>Dikarya</taxon>
        <taxon>Ascomycota</taxon>
        <taxon>Pezizomycotina</taxon>
        <taxon>Eurotiomycetes</taxon>
        <taxon>Chaetothyriomycetidae</taxon>
        <taxon>Chaetothyriales</taxon>
        <taxon>Herpotrichiellaceae</taxon>
        <taxon>Rhinocladiella</taxon>
    </lineage>
</organism>
<proteinExistence type="predicted"/>
<evidence type="ECO:0000313" key="1">
    <source>
        <dbReference type="EMBL" id="KIX08079.1"/>
    </source>
</evidence>
<dbReference type="GeneID" id="25290805"/>
<dbReference type="EMBL" id="KN847476">
    <property type="protein sequence ID" value="KIX08079.1"/>
    <property type="molecule type" value="Genomic_DNA"/>
</dbReference>
<sequence>MAEIEKLPLLQNFYFTQGQSPTSTTTVFTAPQPDSDPGWTTKYTHAYPWLGPEYSNGILSFETHFQDYEIENPAVILQEALGELWKRILDGIKVELESARVAVSPMREERCGCQV</sequence>
<dbReference type="RefSeq" id="XP_013275215.1">
    <property type="nucleotide sequence ID" value="XM_013419761.1"/>
</dbReference>
<accession>A0A0D2IQA6</accession>
<name>A0A0D2IQA6_9EURO</name>